<feature type="region of interest" description="Disordered" evidence="1">
    <location>
        <begin position="30"/>
        <end position="57"/>
    </location>
</feature>
<evidence type="ECO:0000313" key="2">
    <source>
        <dbReference type="EMBL" id="JAO06483.1"/>
    </source>
</evidence>
<sequence length="107" mass="12395">QRSDWAEHCWFCDTVQTLVQQFQDGVPRIPRAASKQEPTDRSSFYPQVRKRGVTDRDRKLVSEEKGTWDARFLTVLGDNFYNKNKTEGAEGFIYGSAKCKTKTKKKT</sequence>
<name>A0A0S7EVW7_9TELE</name>
<dbReference type="AlphaFoldDB" id="A0A0S7EVW7"/>
<accession>A0A0S7EVW7</accession>
<protein>
    <submittedName>
        <fullName evidence="2">PPUP7752</fullName>
    </submittedName>
</protein>
<reference evidence="2" key="1">
    <citation type="submission" date="2014-12" db="EMBL/GenBank/DDBJ databases">
        <title>Parallel Evolution in Life History Adaptation Evident in the Tissue-Specific Poeciliopsis prolifica transcriptome.</title>
        <authorList>
            <person name="Jue N.K."/>
            <person name="Foley R.J."/>
            <person name="Obergfell C."/>
            <person name="Reznick D.N."/>
            <person name="O'Neill R.J."/>
            <person name="O'Neill M.J."/>
        </authorList>
    </citation>
    <scope>NUCLEOTIDE SEQUENCE</scope>
</reference>
<feature type="non-terminal residue" evidence="2">
    <location>
        <position position="1"/>
    </location>
</feature>
<dbReference type="EMBL" id="GBYX01475192">
    <property type="protein sequence ID" value="JAO06483.1"/>
    <property type="molecule type" value="Transcribed_RNA"/>
</dbReference>
<organism evidence="2">
    <name type="scientific">Poeciliopsis prolifica</name>
    <name type="common">blackstripe livebearer</name>
    <dbReference type="NCBI Taxonomy" id="188132"/>
    <lineage>
        <taxon>Eukaryota</taxon>
        <taxon>Metazoa</taxon>
        <taxon>Chordata</taxon>
        <taxon>Craniata</taxon>
        <taxon>Vertebrata</taxon>
        <taxon>Euteleostomi</taxon>
        <taxon>Actinopterygii</taxon>
        <taxon>Neopterygii</taxon>
        <taxon>Teleostei</taxon>
        <taxon>Neoteleostei</taxon>
        <taxon>Acanthomorphata</taxon>
        <taxon>Ovalentaria</taxon>
        <taxon>Atherinomorphae</taxon>
        <taxon>Cyprinodontiformes</taxon>
        <taxon>Poeciliidae</taxon>
        <taxon>Poeciliinae</taxon>
        <taxon>Poeciliopsis</taxon>
    </lineage>
</organism>
<evidence type="ECO:0000256" key="1">
    <source>
        <dbReference type="SAM" id="MobiDB-lite"/>
    </source>
</evidence>
<feature type="non-terminal residue" evidence="2">
    <location>
        <position position="107"/>
    </location>
</feature>
<gene>
    <name evidence="2" type="primary">PPUP7752</name>
</gene>
<proteinExistence type="predicted"/>